<dbReference type="InterPro" id="IPR011990">
    <property type="entry name" value="TPR-like_helical_dom_sf"/>
</dbReference>
<keyword evidence="1" id="KW-0175">Coiled coil</keyword>
<sequence>MHGWGLTLMIVGGLSFILPMFGRQFILVTALGLTGAGAFLSGIILFIIGLALYIISQNKEEASSHPSPNILMPVKNTAPQNQESNNKSQEITINEEIFSRADAGDIGAQMLIGTAYLAGGNGLPRDPAKGVKYLKMVAEHGSPDAAMFVSAIHIDKSFGIINLDEANFWAEKAESLGADTALLLQEIEKLRQELNQIEQHKELVNLLVTRKGFTPEQADLAINRKISSLKEELQGKGLPENEALNSARDAVYKISNS</sequence>
<reference evidence="4" key="1">
    <citation type="submission" date="2022-09" db="EMBL/GenBank/DDBJ databases">
        <title>Intensive care unit water sources are persistently colonized with multi-drug resistant bacteria and are the site of extensive horizontal gene transfer of antibiotic resistance genes.</title>
        <authorList>
            <person name="Diorio-Toth L."/>
        </authorList>
    </citation>
    <scope>NUCLEOTIDE SEQUENCE</scope>
    <source>
        <strain evidence="4">GD04146</strain>
    </source>
</reference>
<evidence type="ECO:0000256" key="2">
    <source>
        <dbReference type="SAM" id="MobiDB-lite"/>
    </source>
</evidence>
<dbReference type="Gene3D" id="1.25.40.10">
    <property type="entry name" value="Tetratricopeptide repeat domain"/>
    <property type="match status" value="1"/>
</dbReference>
<organism evidence="4 5">
    <name type="scientific">Aquipseudomonas alcaligenes</name>
    <name type="common">Pseudomonas alcaligenes</name>
    <dbReference type="NCBI Taxonomy" id="43263"/>
    <lineage>
        <taxon>Bacteria</taxon>
        <taxon>Pseudomonadati</taxon>
        <taxon>Pseudomonadota</taxon>
        <taxon>Gammaproteobacteria</taxon>
        <taxon>Pseudomonadales</taxon>
        <taxon>Pseudomonadaceae</taxon>
        <taxon>Aquipseudomonas</taxon>
    </lineage>
</organism>
<evidence type="ECO:0000256" key="1">
    <source>
        <dbReference type="SAM" id="Coils"/>
    </source>
</evidence>
<feature type="coiled-coil region" evidence="1">
    <location>
        <begin position="173"/>
        <end position="207"/>
    </location>
</feature>
<proteinExistence type="predicted"/>
<accession>A0AB73HX19</accession>
<keyword evidence="3" id="KW-1133">Transmembrane helix</keyword>
<feature type="compositionally biased region" description="Polar residues" evidence="2">
    <location>
        <begin position="77"/>
        <end position="89"/>
    </location>
</feature>
<dbReference type="InterPro" id="IPR006597">
    <property type="entry name" value="Sel1-like"/>
</dbReference>
<evidence type="ECO:0008006" key="6">
    <source>
        <dbReference type="Google" id="ProtNLM"/>
    </source>
</evidence>
<evidence type="ECO:0000313" key="5">
    <source>
        <dbReference type="Proteomes" id="UP001158058"/>
    </source>
</evidence>
<dbReference type="SMART" id="SM00671">
    <property type="entry name" value="SEL1"/>
    <property type="match status" value="1"/>
</dbReference>
<name>A0AB73HX19_AQUAC</name>
<feature type="region of interest" description="Disordered" evidence="2">
    <location>
        <begin position="63"/>
        <end position="89"/>
    </location>
</feature>
<comment type="caution">
    <text evidence="4">The sequence shown here is derived from an EMBL/GenBank/DDBJ whole genome shotgun (WGS) entry which is preliminary data.</text>
</comment>
<dbReference type="RefSeq" id="WP_280001045.1">
    <property type="nucleotide sequence ID" value="NZ_JAODZF010000004.1"/>
</dbReference>
<keyword evidence="3" id="KW-0812">Transmembrane</keyword>
<gene>
    <name evidence="4" type="ORF">N7380_08695</name>
</gene>
<feature type="transmembrane region" description="Helical" evidence="3">
    <location>
        <begin position="33"/>
        <end position="55"/>
    </location>
</feature>
<dbReference type="AlphaFoldDB" id="A0AB73HX19"/>
<protein>
    <recommendedName>
        <fullName evidence="6">Sel1 repeat family protein</fullName>
    </recommendedName>
</protein>
<dbReference type="EMBL" id="JAODZF010000004">
    <property type="protein sequence ID" value="MDH0142393.1"/>
    <property type="molecule type" value="Genomic_DNA"/>
</dbReference>
<evidence type="ECO:0000256" key="3">
    <source>
        <dbReference type="SAM" id="Phobius"/>
    </source>
</evidence>
<evidence type="ECO:0000313" key="4">
    <source>
        <dbReference type="EMBL" id="MDH0142393.1"/>
    </source>
</evidence>
<dbReference type="Proteomes" id="UP001158058">
    <property type="component" value="Unassembled WGS sequence"/>
</dbReference>
<keyword evidence="3" id="KW-0472">Membrane</keyword>
<dbReference type="SUPFAM" id="SSF81901">
    <property type="entry name" value="HCP-like"/>
    <property type="match status" value="1"/>
</dbReference>
<feature type="transmembrane region" description="Helical" evidence="3">
    <location>
        <begin position="6"/>
        <end position="26"/>
    </location>
</feature>